<dbReference type="EMBL" id="JAIQCV010000005">
    <property type="protein sequence ID" value="KAH1097195.1"/>
    <property type="molecule type" value="Genomic_DNA"/>
</dbReference>
<name>A0A9D3VTK8_9ROSI</name>
<dbReference type="Proteomes" id="UP000828251">
    <property type="component" value="Unassembled WGS sequence"/>
</dbReference>
<proteinExistence type="predicted"/>
<comment type="caution">
    <text evidence="1">The sequence shown here is derived from an EMBL/GenBank/DDBJ whole genome shotgun (WGS) entry which is preliminary data.</text>
</comment>
<accession>A0A9D3VTK8</accession>
<gene>
    <name evidence="1" type="ORF">J1N35_014116</name>
</gene>
<protein>
    <submittedName>
        <fullName evidence="1">Uncharacterized protein</fullName>
    </submittedName>
</protein>
<evidence type="ECO:0000313" key="2">
    <source>
        <dbReference type="Proteomes" id="UP000828251"/>
    </source>
</evidence>
<keyword evidence="2" id="KW-1185">Reference proteome</keyword>
<dbReference type="AlphaFoldDB" id="A0A9D3VTK8"/>
<sequence length="149" mass="17067">MNRDITREPIDGRFTTTSSNFSDTRKCCLINIIQKFNGIIIHKNHQASHYNRLVDTFNLFSYLKVSIVVDVRGLLGEERLLWCSKGDVAFRVTMIAVIKQPLITTTLSRQPEFHLYCAGTCALQLRALLCPLRCQPSLISLKIFVFPYD</sequence>
<evidence type="ECO:0000313" key="1">
    <source>
        <dbReference type="EMBL" id="KAH1097195.1"/>
    </source>
</evidence>
<reference evidence="1 2" key="1">
    <citation type="journal article" date="2021" name="Plant Biotechnol. J.">
        <title>Multi-omics assisted identification of the key and species-specific regulatory components of drought-tolerant mechanisms in Gossypium stocksii.</title>
        <authorList>
            <person name="Yu D."/>
            <person name="Ke L."/>
            <person name="Zhang D."/>
            <person name="Wu Y."/>
            <person name="Sun Y."/>
            <person name="Mei J."/>
            <person name="Sun J."/>
            <person name="Sun Y."/>
        </authorList>
    </citation>
    <scope>NUCLEOTIDE SEQUENCE [LARGE SCALE GENOMIC DNA]</scope>
    <source>
        <strain evidence="2">cv. E1</strain>
        <tissue evidence="1">Leaf</tissue>
    </source>
</reference>
<organism evidence="1 2">
    <name type="scientific">Gossypium stocksii</name>
    <dbReference type="NCBI Taxonomy" id="47602"/>
    <lineage>
        <taxon>Eukaryota</taxon>
        <taxon>Viridiplantae</taxon>
        <taxon>Streptophyta</taxon>
        <taxon>Embryophyta</taxon>
        <taxon>Tracheophyta</taxon>
        <taxon>Spermatophyta</taxon>
        <taxon>Magnoliopsida</taxon>
        <taxon>eudicotyledons</taxon>
        <taxon>Gunneridae</taxon>
        <taxon>Pentapetalae</taxon>
        <taxon>rosids</taxon>
        <taxon>malvids</taxon>
        <taxon>Malvales</taxon>
        <taxon>Malvaceae</taxon>
        <taxon>Malvoideae</taxon>
        <taxon>Gossypium</taxon>
    </lineage>
</organism>